<gene>
    <name evidence="2" type="ORF">Nepgr_021444</name>
</gene>
<dbReference type="EMBL" id="BSYO01000021">
    <property type="protein sequence ID" value="GMH19603.1"/>
    <property type="molecule type" value="Genomic_DNA"/>
</dbReference>
<keyword evidence="1" id="KW-0812">Transmembrane</keyword>
<organism evidence="2 3">
    <name type="scientific">Nepenthes gracilis</name>
    <name type="common">Slender pitcher plant</name>
    <dbReference type="NCBI Taxonomy" id="150966"/>
    <lineage>
        <taxon>Eukaryota</taxon>
        <taxon>Viridiplantae</taxon>
        <taxon>Streptophyta</taxon>
        <taxon>Embryophyta</taxon>
        <taxon>Tracheophyta</taxon>
        <taxon>Spermatophyta</taxon>
        <taxon>Magnoliopsida</taxon>
        <taxon>eudicotyledons</taxon>
        <taxon>Gunneridae</taxon>
        <taxon>Pentapetalae</taxon>
        <taxon>Caryophyllales</taxon>
        <taxon>Nepenthaceae</taxon>
        <taxon>Nepenthes</taxon>
    </lineage>
</organism>
<evidence type="ECO:0000256" key="1">
    <source>
        <dbReference type="SAM" id="Phobius"/>
    </source>
</evidence>
<keyword evidence="1" id="KW-0472">Membrane</keyword>
<feature type="transmembrane region" description="Helical" evidence="1">
    <location>
        <begin position="17"/>
        <end position="37"/>
    </location>
</feature>
<keyword evidence="3" id="KW-1185">Reference proteome</keyword>
<dbReference type="Proteomes" id="UP001279734">
    <property type="component" value="Unassembled WGS sequence"/>
</dbReference>
<sequence length="110" mass="11918">MLVRWDLAFVGLDASLLLLRLLVLTGALLQLPSILLFDSGDGRMLPMVVTCLVSHVDQCRCPCFYGQAYWLKVRLFQNARWKATGLGIEPSAGAHFAGCGISCYVAGVAS</sequence>
<proteinExistence type="predicted"/>
<evidence type="ECO:0000313" key="2">
    <source>
        <dbReference type="EMBL" id="GMH19603.1"/>
    </source>
</evidence>
<protein>
    <submittedName>
        <fullName evidence="2">Uncharacterized protein</fullName>
    </submittedName>
</protein>
<accession>A0AAD3XW34</accession>
<reference evidence="2" key="1">
    <citation type="submission" date="2023-05" db="EMBL/GenBank/DDBJ databases">
        <title>Nepenthes gracilis genome sequencing.</title>
        <authorList>
            <person name="Fukushima K."/>
        </authorList>
    </citation>
    <scope>NUCLEOTIDE SEQUENCE</scope>
    <source>
        <strain evidence="2">SING2019-196</strain>
    </source>
</reference>
<dbReference type="AlphaFoldDB" id="A0AAD3XW34"/>
<keyword evidence="1" id="KW-1133">Transmembrane helix</keyword>
<name>A0AAD3XW34_NEPGR</name>
<comment type="caution">
    <text evidence="2">The sequence shown here is derived from an EMBL/GenBank/DDBJ whole genome shotgun (WGS) entry which is preliminary data.</text>
</comment>
<evidence type="ECO:0000313" key="3">
    <source>
        <dbReference type="Proteomes" id="UP001279734"/>
    </source>
</evidence>